<accession>A0A5A7UMU4</accession>
<sequence length="89" mass="10077">MNELETFCSRYLEIEDRFTRDELNDDSNPNDEVIGTMSSFPSGFKETDALFLKFNDVGGSSSMDENLGRSKKLKFCFSSKDSSLKKLNA</sequence>
<reference evidence="1 2" key="1">
    <citation type="submission" date="2019-08" db="EMBL/GenBank/DDBJ databases">
        <title>Draft genome sequences of two oriental melons (Cucumis melo L. var makuwa).</title>
        <authorList>
            <person name="Kwon S.-Y."/>
        </authorList>
    </citation>
    <scope>NUCLEOTIDE SEQUENCE [LARGE SCALE GENOMIC DNA]</scope>
    <source>
        <strain evidence="2">cv. SW 3</strain>
        <tissue evidence="1">Leaf</tissue>
    </source>
</reference>
<proteinExistence type="predicted"/>
<dbReference type="AlphaFoldDB" id="A0A5A7UMU4"/>
<dbReference type="EMBL" id="SSTE01008657">
    <property type="protein sequence ID" value="KAA0054881.1"/>
    <property type="molecule type" value="Genomic_DNA"/>
</dbReference>
<protein>
    <submittedName>
        <fullName evidence="1">Cytochrome P450 CYP82D47-like</fullName>
    </submittedName>
</protein>
<name>A0A5A7UMU4_CUCMM</name>
<gene>
    <name evidence="1" type="ORF">E6C27_scaffold406G001040</name>
</gene>
<evidence type="ECO:0000313" key="1">
    <source>
        <dbReference type="EMBL" id="KAA0054881.1"/>
    </source>
</evidence>
<comment type="caution">
    <text evidence="1">The sequence shown here is derived from an EMBL/GenBank/DDBJ whole genome shotgun (WGS) entry which is preliminary data.</text>
</comment>
<organism evidence="1 2">
    <name type="scientific">Cucumis melo var. makuwa</name>
    <name type="common">Oriental melon</name>
    <dbReference type="NCBI Taxonomy" id="1194695"/>
    <lineage>
        <taxon>Eukaryota</taxon>
        <taxon>Viridiplantae</taxon>
        <taxon>Streptophyta</taxon>
        <taxon>Embryophyta</taxon>
        <taxon>Tracheophyta</taxon>
        <taxon>Spermatophyta</taxon>
        <taxon>Magnoliopsida</taxon>
        <taxon>eudicotyledons</taxon>
        <taxon>Gunneridae</taxon>
        <taxon>Pentapetalae</taxon>
        <taxon>rosids</taxon>
        <taxon>fabids</taxon>
        <taxon>Cucurbitales</taxon>
        <taxon>Cucurbitaceae</taxon>
        <taxon>Benincaseae</taxon>
        <taxon>Cucumis</taxon>
    </lineage>
</organism>
<evidence type="ECO:0000313" key="2">
    <source>
        <dbReference type="Proteomes" id="UP000321393"/>
    </source>
</evidence>
<dbReference type="Proteomes" id="UP000321393">
    <property type="component" value="Unassembled WGS sequence"/>
</dbReference>